<dbReference type="Proteomes" id="UP000019763">
    <property type="component" value="Unassembled WGS sequence"/>
</dbReference>
<comment type="caution">
    <text evidence="2">The sequence shown here is derived from an EMBL/GenBank/DDBJ whole genome shotgun (WGS) entry which is preliminary data.</text>
</comment>
<name>A0A023B5Q6_GRENI</name>
<dbReference type="GeneID" id="22913139"/>
<dbReference type="AlphaFoldDB" id="A0A023B5Q6"/>
<dbReference type="eggNOG" id="ENOG502SPPU">
    <property type="taxonomic scope" value="Eukaryota"/>
</dbReference>
<reference evidence="2" key="1">
    <citation type="submission" date="2013-12" db="EMBL/GenBank/DDBJ databases">
        <authorList>
            <person name="Omoto C.K."/>
            <person name="Sibley D."/>
            <person name="Venepally P."/>
            <person name="Hadjithomas M."/>
            <person name="Karamycheva S."/>
            <person name="Brunk B."/>
            <person name="Roos D."/>
            <person name="Caler E."/>
            <person name="Lorenzi H."/>
        </authorList>
    </citation>
    <scope>NUCLEOTIDE SEQUENCE</scope>
</reference>
<evidence type="ECO:0000256" key="1">
    <source>
        <dbReference type="SAM" id="MobiDB-lite"/>
    </source>
</evidence>
<evidence type="ECO:0000313" key="3">
    <source>
        <dbReference type="Proteomes" id="UP000019763"/>
    </source>
</evidence>
<feature type="region of interest" description="Disordered" evidence="1">
    <location>
        <begin position="881"/>
        <end position="905"/>
    </location>
</feature>
<dbReference type="RefSeq" id="XP_011130727.1">
    <property type="nucleotide sequence ID" value="XM_011132425.1"/>
</dbReference>
<keyword evidence="3" id="KW-1185">Reference proteome</keyword>
<feature type="compositionally biased region" description="Basic and acidic residues" evidence="1">
    <location>
        <begin position="1003"/>
        <end position="1014"/>
    </location>
</feature>
<dbReference type="VEuPathDB" id="CryptoDB:GNI_087940"/>
<protein>
    <submittedName>
        <fullName evidence="2">Uncharacterized protein</fullName>
    </submittedName>
</protein>
<proteinExistence type="predicted"/>
<feature type="region of interest" description="Disordered" evidence="1">
    <location>
        <begin position="995"/>
        <end position="1042"/>
    </location>
</feature>
<accession>A0A023B5Q6</accession>
<sequence>MEFHSGSPEMDVSMSECAGVEEAAFVLRNRRDKGFRIEANYLVWAYDVWYHGWQHMVPFKIPEPFSGFGLAREAARWEAARKRDPTLEPNFMLDAACYSKCPGLLVEWDESAFDAWLTQTRNNRDNVGFRQGNWRNGRTIALSQVDAALNDLLESWPVNDKGLDFIGKLRRWWRNPYARSLTSMAGGDVSLPELHGLILKRLGTLRVPLDQVAKATRRNIRRQKIQERVAALTGIDDPDSDPGHTSLIQIIMSDSPPSHLVNISGNKFQIVAEAETDLRIQSRYLVWAYDILNHDWWSAVPEAVFSPGLSVFELAQKAWEWETNGGSIYTLSSSCYTCGEDGRKHPATESCERCEEPWSPEEFWEWLRSRHFQSIWSRINNLKKETHTQHDQSVSWEQVHRDRLREMIDEIGFDVPTGKGDSTFEMCKQDIEGFLPTVGYQSLFGRFQRLWMANAGVFKRCASGFWRWEHERLILHRVSSYSKGHNTLAISDQEAPRTTVNSCHSGVDSITCTGINDSIPAFRIIFPQEMAWTVDAGYLAWAFDIFDRDWWHLVPFEVSKPMSVFGLAQMAVKWEENIRAKELSRSSCILEARCYNPPQGHRVVWNAAMLSEWVTLGRSASDVGFRSALQNDNRTGWFIPVSQVNDALHDLLESWPVTQSHSCQFTENLLRWRSRYNHKINRCSLNGPKLSTREFERAIVEMLGDLRVPMDQVPKKMRRRRRRRQTCEKIAVLTGAEMNDPEHASFLDVMMSDSPPSHLMSISGNKFQVVKETETGMQIPSRYLVWAYDVLNHGLWGAVPESIFCSGMSVFGLAKKIWEWETSSGGRIYTLSASCYNCGERGRIHATIESCERCELWNSEEFWEWLRSRHFEHVCDQLKNNGQSSKDSRQSSKDSRQSSKGLDELSRDQLSQMIEEIGFELPSKSKGRKIKLCANEISNFLCSHPFRTTKTRTMLPEGFRHWLTRRKTEESPNDGVDRWEYERFIVHQMSTDLTNEDALNYPHRSEQPTPDQHRTRTGPISSADRTDQCTRTGVLDNRSIQP</sequence>
<dbReference type="EMBL" id="AFNH02000660">
    <property type="protein sequence ID" value="EZG62558.1"/>
    <property type="molecule type" value="Genomic_DNA"/>
</dbReference>
<gene>
    <name evidence="2" type="ORF">GNI_087940</name>
</gene>
<evidence type="ECO:0000313" key="2">
    <source>
        <dbReference type="EMBL" id="EZG62558.1"/>
    </source>
</evidence>
<feature type="compositionally biased region" description="Basic and acidic residues" evidence="1">
    <location>
        <begin position="886"/>
        <end position="905"/>
    </location>
</feature>
<organism evidence="2 3">
    <name type="scientific">Gregarina niphandrodes</name>
    <name type="common">Septate eugregarine</name>
    <dbReference type="NCBI Taxonomy" id="110365"/>
    <lineage>
        <taxon>Eukaryota</taxon>
        <taxon>Sar</taxon>
        <taxon>Alveolata</taxon>
        <taxon>Apicomplexa</taxon>
        <taxon>Conoidasida</taxon>
        <taxon>Gregarinasina</taxon>
        <taxon>Eugregarinorida</taxon>
        <taxon>Gregarinidae</taxon>
        <taxon>Gregarina</taxon>
    </lineage>
</organism>